<dbReference type="EMBL" id="JAWCUI010000015">
    <property type="protein sequence ID" value="KAL1898528.1"/>
    <property type="molecule type" value="Genomic_DNA"/>
</dbReference>
<gene>
    <name evidence="4" type="ORF">Sste5346_003432</name>
</gene>
<evidence type="ECO:0000313" key="5">
    <source>
        <dbReference type="Proteomes" id="UP001583186"/>
    </source>
</evidence>
<keyword evidence="2" id="KW-0479">Metal-binding</keyword>
<dbReference type="SUPFAM" id="SSF56529">
    <property type="entry name" value="FAH"/>
    <property type="match status" value="1"/>
</dbReference>
<dbReference type="Proteomes" id="UP001583186">
    <property type="component" value="Unassembled WGS sequence"/>
</dbReference>
<protein>
    <recommendedName>
        <fullName evidence="3">Fumarylacetoacetase-like C-terminal domain-containing protein</fullName>
    </recommendedName>
</protein>
<sequence length="290" mass="31885">MRSFNYLVRFRDENGDIRYGEAGSLDGSTTSHTKENLVGRTVPIFTGTDLWGPAFTLTTEHRTIHEVLCPLEKTPIFQCVGLNYKQHAAEANMAYGEYPTIFTKPPDALAGPYEDIPIPKACLEMDYEAELCVVLAKDIKDWSPAVSGLESVVLGYASGNDVSSRWWQAPARSNSQHGTAKSFDKFAPIGPVLASPRVVPDPKKLRMTCRVNGEERQSTLIDDQIFDIAAVLEHLSRGTTLRHGTVVMTGTPSGVAAFRNPPAWLKDGDVVTVRVEGIGEITNKMVFETK</sequence>
<organism evidence="4 5">
    <name type="scientific">Sporothrix stenoceras</name>
    <dbReference type="NCBI Taxonomy" id="5173"/>
    <lineage>
        <taxon>Eukaryota</taxon>
        <taxon>Fungi</taxon>
        <taxon>Dikarya</taxon>
        <taxon>Ascomycota</taxon>
        <taxon>Pezizomycotina</taxon>
        <taxon>Sordariomycetes</taxon>
        <taxon>Sordariomycetidae</taxon>
        <taxon>Ophiostomatales</taxon>
        <taxon>Ophiostomataceae</taxon>
        <taxon>Sporothrix</taxon>
    </lineage>
</organism>
<dbReference type="InterPro" id="IPR011234">
    <property type="entry name" value="Fumarylacetoacetase-like_C"/>
</dbReference>
<evidence type="ECO:0000256" key="1">
    <source>
        <dbReference type="ARBA" id="ARBA00010211"/>
    </source>
</evidence>
<dbReference type="InterPro" id="IPR036663">
    <property type="entry name" value="Fumarylacetoacetase_C_sf"/>
</dbReference>
<proteinExistence type="inferred from homology"/>
<dbReference type="PANTHER" id="PTHR11820">
    <property type="entry name" value="ACYLPYRUVASE"/>
    <property type="match status" value="1"/>
</dbReference>
<dbReference type="Gene3D" id="3.90.850.10">
    <property type="entry name" value="Fumarylacetoacetase-like, C-terminal domain"/>
    <property type="match status" value="1"/>
</dbReference>
<accession>A0ABR3ZFF7</accession>
<evidence type="ECO:0000313" key="4">
    <source>
        <dbReference type="EMBL" id="KAL1898528.1"/>
    </source>
</evidence>
<keyword evidence="5" id="KW-1185">Reference proteome</keyword>
<name>A0ABR3ZFF7_9PEZI</name>
<feature type="domain" description="Fumarylacetoacetase-like C-terminal" evidence="3">
    <location>
        <begin position="79"/>
        <end position="285"/>
    </location>
</feature>
<evidence type="ECO:0000256" key="2">
    <source>
        <dbReference type="ARBA" id="ARBA00022723"/>
    </source>
</evidence>
<dbReference type="Pfam" id="PF01557">
    <property type="entry name" value="FAA_hydrolase"/>
    <property type="match status" value="1"/>
</dbReference>
<comment type="similarity">
    <text evidence="1">Belongs to the FAH family.</text>
</comment>
<comment type="caution">
    <text evidence="4">The sequence shown here is derived from an EMBL/GenBank/DDBJ whole genome shotgun (WGS) entry which is preliminary data.</text>
</comment>
<evidence type="ECO:0000259" key="3">
    <source>
        <dbReference type="Pfam" id="PF01557"/>
    </source>
</evidence>
<dbReference type="PANTHER" id="PTHR11820:SF7">
    <property type="entry name" value="ACYLPYRUVASE FAHD1, MITOCHONDRIAL"/>
    <property type="match status" value="1"/>
</dbReference>
<reference evidence="4 5" key="1">
    <citation type="journal article" date="2024" name="IMA Fungus">
        <title>IMA Genome - F19 : A genome assembly and annotation guide to empower mycologists, including annotated draft genome sequences of Ceratocystis pirilliformis, Diaporthe australafricana, Fusarium ophioides, Paecilomyces lecythidis, and Sporothrix stenoceras.</title>
        <authorList>
            <person name="Aylward J."/>
            <person name="Wilson A.M."/>
            <person name="Visagie C.M."/>
            <person name="Spraker J."/>
            <person name="Barnes I."/>
            <person name="Buitendag C."/>
            <person name="Ceriani C."/>
            <person name="Del Mar Angel L."/>
            <person name="du Plessis D."/>
            <person name="Fuchs T."/>
            <person name="Gasser K."/>
            <person name="Kramer D."/>
            <person name="Li W."/>
            <person name="Munsamy K."/>
            <person name="Piso A."/>
            <person name="Price J.L."/>
            <person name="Sonnekus B."/>
            <person name="Thomas C."/>
            <person name="van der Nest A."/>
            <person name="van Dijk A."/>
            <person name="van Heerden A."/>
            <person name="van Vuuren N."/>
            <person name="Yilmaz N."/>
            <person name="Duong T.A."/>
            <person name="van der Merwe N.A."/>
            <person name="Wingfield M.J."/>
            <person name="Wingfield B.D."/>
        </authorList>
    </citation>
    <scope>NUCLEOTIDE SEQUENCE [LARGE SCALE GENOMIC DNA]</scope>
    <source>
        <strain evidence="4 5">CMW 5346</strain>
    </source>
</reference>